<feature type="compositionally biased region" description="Acidic residues" evidence="1">
    <location>
        <begin position="50"/>
        <end position="66"/>
    </location>
</feature>
<dbReference type="EMBL" id="FNNZ01000027">
    <property type="protein sequence ID" value="SDX45402.1"/>
    <property type="molecule type" value="Genomic_DNA"/>
</dbReference>
<dbReference type="NCBIfam" id="NF038325">
    <property type="entry name" value="DISARM_DrmAS"/>
    <property type="match status" value="1"/>
</dbReference>
<keyword evidence="3" id="KW-0067">ATP-binding</keyword>
<evidence type="ECO:0000256" key="1">
    <source>
        <dbReference type="SAM" id="MobiDB-lite"/>
    </source>
</evidence>
<dbReference type="Pfam" id="PF00271">
    <property type="entry name" value="Helicase_C"/>
    <property type="match status" value="1"/>
</dbReference>
<protein>
    <submittedName>
        <fullName evidence="3">Helicase conserved C-terminal domain-containing protein</fullName>
    </submittedName>
</protein>
<dbReference type="InterPro" id="IPR027417">
    <property type="entry name" value="P-loop_NTPase"/>
</dbReference>
<feature type="domain" description="Helicase C-terminal" evidence="2">
    <location>
        <begin position="814"/>
        <end position="984"/>
    </location>
</feature>
<evidence type="ECO:0000313" key="3">
    <source>
        <dbReference type="EMBL" id="SDX45402.1"/>
    </source>
</evidence>
<dbReference type="InterPro" id="IPR001650">
    <property type="entry name" value="Helicase_C-like"/>
</dbReference>
<feature type="compositionally biased region" description="Acidic residues" evidence="1">
    <location>
        <begin position="108"/>
        <end position="122"/>
    </location>
</feature>
<organism evidence="3 4">
    <name type="scientific">Thiocapsa roseopersicina</name>
    <dbReference type="NCBI Taxonomy" id="1058"/>
    <lineage>
        <taxon>Bacteria</taxon>
        <taxon>Pseudomonadati</taxon>
        <taxon>Pseudomonadota</taxon>
        <taxon>Gammaproteobacteria</taxon>
        <taxon>Chromatiales</taxon>
        <taxon>Chromatiaceae</taxon>
        <taxon>Thiocapsa</taxon>
    </lineage>
</organism>
<dbReference type="SUPFAM" id="SSF52540">
    <property type="entry name" value="P-loop containing nucleoside triphosphate hydrolases"/>
    <property type="match status" value="2"/>
</dbReference>
<proteinExistence type="predicted"/>
<dbReference type="AlphaFoldDB" id="A0A1H3BTN3"/>
<dbReference type="STRING" id="1058.SAMN05421783_12718"/>
<dbReference type="CDD" id="cd18785">
    <property type="entry name" value="SF2_C"/>
    <property type="match status" value="1"/>
</dbReference>
<keyword evidence="3" id="KW-0547">Nucleotide-binding</keyword>
<gene>
    <name evidence="3" type="ORF">SAMN05421783_12718</name>
</gene>
<dbReference type="PROSITE" id="PS51194">
    <property type="entry name" value="HELICASE_CTER"/>
    <property type="match status" value="1"/>
</dbReference>
<dbReference type="Proteomes" id="UP000198816">
    <property type="component" value="Unassembled WGS sequence"/>
</dbReference>
<sequence length="1142" mass="125797">MEALRLDLVGPDNDHAFANELLPESPTRWYLTGFLVPRHAPEEQRTDPQAADEIDSGEDAEADDGAPPDRVAAVKSYLPSSLGLSVLVDPDAERLEAEVVWGEYVYEGAEDEPPPEQEFPAEGEEHATEARGGAATPPQSPRGYRRAPCSRTLAILLPRVGAEPVEVPVPQSRGLILVVTCRSVPAATGLPVGTRSVSVFLVNERQPNPDHGYRAFAFQAGLVLKSQLPFVARPDLRGLGNGELTEEWDARVGDLQYRDVHEYAVGHGVAAQAILAEADRCFEARTDWLPSAEVERVEPAPTPQVELGMEALADLANVTDAHAKLGPLVSQYRDWITVQRQKCQGLNQKRSITATELLKAAEQASDRIEAGIALLADPEILTAFRLANRTMAAAARRREAQSAGTQPATVAAPRWRPFQLAYILLTLRGMADPLHAEREVVDLLFFPTGGGKTEAYLGLAAFILLLRRLRNPGLRGAGVSVLMRYTLRLLTLDQMGRAATLICALELEREADARLGPWPFEIGLWVGKAATPNRIGHKGYDGPGKDDTAYIKTQRYKRDHRRYPRPIPLENCPWCGAELGPDSFRLAPNPNKPVNLEVRCLNHECDFSSARALPIIAVDEPIYRRLPGLLIATVDKFASLPWTGETGALFGRIERFDKDGFYGPCSTLGQSFGGRLPPPDLIIQDELHLISGPLGTIAGLYETAIDALSSWTIADQTVRPKIIASTATVRRADRQIRALFGRPAVEVFPPPCPDRRDSFFAVTKPSTEVPARLYVGVAAQGRSLKVMLLRSALALLSAGQRLWDASGGKKASPNPADPYMTLLGYFNSLRELGGSRRIVEDEVRARLSQYGRRRRLEPEDGLFVHRNIAYDVLELTSRVSTAEVAATKRQLSLGFQEKERVDVALATNMISVGLDIIRLGLMVVLGQPKTSAEYIQATSRVGRDPTRPGLVVTLLNIHKSRDRSHYERFGGYHATFYRAVEATSVTPFSPRALDRALVGALVSLARQGLAAMTPPDGAEQIQAHRHALQAVADCFAERALTHDGHKDPAEAQRLHDQVLSTCEGLLDDWGEIANQMQATHTRLQYQQWEPPGAQRLLYDMLDPGLLALPSIQQRFRANRSMRDVEPSVELDIRQLDEWRERS</sequence>
<keyword evidence="3" id="KW-0347">Helicase</keyword>
<evidence type="ECO:0000313" key="4">
    <source>
        <dbReference type="Proteomes" id="UP000198816"/>
    </source>
</evidence>
<reference evidence="4" key="1">
    <citation type="submission" date="2016-10" db="EMBL/GenBank/DDBJ databases">
        <authorList>
            <person name="Varghese N."/>
            <person name="Submissions S."/>
        </authorList>
    </citation>
    <scope>NUCLEOTIDE SEQUENCE [LARGE SCALE GENOMIC DNA]</scope>
    <source>
        <strain evidence="4">DSM 217</strain>
    </source>
</reference>
<dbReference type="Gene3D" id="3.40.50.300">
    <property type="entry name" value="P-loop containing nucleotide triphosphate hydrolases"/>
    <property type="match status" value="1"/>
</dbReference>
<feature type="region of interest" description="Disordered" evidence="1">
    <location>
        <begin position="108"/>
        <end position="145"/>
    </location>
</feature>
<evidence type="ECO:0000259" key="2">
    <source>
        <dbReference type="PROSITE" id="PS51194"/>
    </source>
</evidence>
<dbReference type="SMART" id="SM00490">
    <property type="entry name" value="HELICc"/>
    <property type="match status" value="1"/>
</dbReference>
<keyword evidence="4" id="KW-1185">Reference proteome</keyword>
<feature type="region of interest" description="Disordered" evidence="1">
    <location>
        <begin position="40"/>
        <end position="69"/>
    </location>
</feature>
<dbReference type="GO" id="GO:0004386">
    <property type="term" value="F:helicase activity"/>
    <property type="evidence" value="ECO:0007669"/>
    <property type="project" value="UniProtKB-KW"/>
</dbReference>
<accession>A0A1H3BTN3</accession>
<keyword evidence="3" id="KW-0378">Hydrolase</keyword>
<name>A0A1H3BTN3_THIRO</name>